<organism evidence="2 3">
    <name type="scientific">Tritonibacter mobilis F1926</name>
    <dbReference type="NCBI Taxonomy" id="1265309"/>
    <lineage>
        <taxon>Bacteria</taxon>
        <taxon>Pseudomonadati</taxon>
        <taxon>Pseudomonadota</taxon>
        <taxon>Alphaproteobacteria</taxon>
        <taxon>Rhodobacterales</taxon>
        <taxon>Paracoccaceae</taxon>
        <taxon>Tritonibacter</taxon>
    </lineage>
</organism>
<dbReference type="GeneID" id="28252747"/>
<gene>
    <name evidence="2" type="ORF">K529_022890</name>
</gene>
<evidence type="ECO:0000259" key="1">
    <source>
        <dbReference type="Pfam" id="PF04577"/>
    </source>
</evidence>
<proteinExistence type="predicted"/>
<dbReference type="Proteomes" id="UP000013243">
    <property type="component" value="Plasmid unnamed4"/>
</dbReference>
<evidence type="ECO:0000313" key="3">
    <source>
        <dbReference type="Proteomes" id="UP000013243"/>
    </source>
</evidence>
<name>A0A1B1AAK2_9RHOB</name>
<sequence>MKFALGNLFAKPSRRSLEPASPSITSYIEAGASTAEISVVDNGIVAPVSRYVKPGINADGSPCKGEFDGGLYDRQGKRLNIGDNAYLGHVNTAAQTVATEGLKRLPGQYLYLGMVQNVHFGHFTSESLSRIWGADLVKDVDGVIYIPRYPNQPLRPYVTTFLEALLPDANFVRPEGISQYERIIVPAALRFAPGYMKGGSMVRSFFHQRTQTPALTDKATPKRLFVSRSQFRLNAAQNKACFVCETKIDELMQAEGYTVFYPEQHSPEEQFRHYNNADELVFAEGSSFHVYVLTARPGQKVYCLWRRKTMHPVFENQLKSFSGERLRGATQVKKMYYRRDAPTVIPWALSELDFDGLRDDLIREGMISGTAWASPEPKEIEAELAHHRNVYDLEHPF</sequence>
<dbReference type="InterPro" id="IPR049625">
    <property type="entry name" value="Glyco_transf_61_cat"/>
</dbReference>
<dbReference type="Pfam" id="PF04577">
    <property type="entry name" value="Glyco_transf_61"/>
    <property type="match status" value="1"/>
</dbReference>
<evidence type="ECO:0000313" key="2">
    <source>
        <dbReference type="EMBL" id="ANP43603.1"/>
    </source>
</evidence>
<protein>
    <recommendedName>
        <fullName evidence="1">Glycosyltransferase 61 catalytic domain-containing protein</fullName>
    </recommendedName>
</protein>
<accession>A0A1B1AAK2</accession>
<dbReference type="KEGG" id="rmb:K529_022890"/>
<reference evidence="2 3" key="1">
    <citation type="journal article" date="2016" name="ISME J.">
        <title>Global occurrence and heterogeneity of the Roseobacter-clade species Ruegeria mobilis.</title>
        <authorList>
            <person name="Sonnenschein E."/>
            <person name="Gram L."/>
        </authorList>
    </citation>
    <scope>NUCLEOTIDE SEQUENCE [LARGE SCALE GENOMIC DNA]</scope>
    <source>
        <strain evidence="2 3">F1926</strain>
        <plasmid evidence="2 3">unnamed4</plasmid>
    </source>
</reference>
<dbReference type="EMBL" id="CP015234">
    <property type="protein sequence ID" value="ANP43603.1"/>
    <property type="molecule type" value="Genomic_DNA"/>
</dbReference>
<dbReference type="AlphaFoldDB" id="A0A1B1AAK2"/>
<keyword evidence="2" id="KW-0614">Plasmid</keyword>
<feature type="domain" description="Glycosyltransferase 61 catalytic" evidence="1">
    <location>
        <begin position="120"/>
        <end position="299"/>
    </location>
</feature>
<dbReference type="RefSeq" id="WP_005617281.1">
    <property type="nucleotide sequence ID" value="NZ_CP015234.1"/>
</dbReference>
<dbReference type="OrthoDB" id="7843421at2"/>
<geneLocation type="plasmid" evidence="2 3">
    <name>unnamed4</name>
</geneLocation>
<dbReference type="GO" id="GO:0016757">
    <property type="term" value="F:glycosyltransferase activity"/>
    <property type="evidence" value="ECO:0007669"/>
    <property type="project" value="InterPro"/>
</dbReference>